<reference evidence="3 4" key="1">
    <citation type="submission" date="2018-06" db="EMBL/GenBank/DDBJ databases">
        <title>Extensive metabolic versatility and redundancy in microbially diverse, dynamic hydrothermal sediments.</title>
        <authorList>
            <person name="Dombrowski N."/>
            <person name="Teske A."/>
            <person name="Baker B.J."/>
        </authorList>
    </citation>
    <scope>NUCLEOTIDE SEQUENCE [LARGE SCALE GENOMIC DNA]</scope>
    <source>
        <strain evidence="3">B35_G9</strain>
    </source>
</reference>
<evidence type="ECO:0000313" key="3">
    <source>
        <dbReference type="EMBL" id="RKX67616.1"/>
    </source>
</evidence>
<accession>A0A660SBR6</accession>
<feature type="transmembrane region" description="Helical" evidence="1">
    <location>
        <begin position="6"/>
        <end position="26"/>
    </location>
</feature>
<dbReference type="InterPro" id="IPR003399">
    <property type="entry name" value="Mce/MlaD"/>
</dbReference>
<protein>
    <recommendedName>
        <fullName evidence="2">Mce/MlaD domain-containing protein</fullName>
    </recommendedName>
</protein>
<dbReference type="PANTHER" id="PTHR33371">
    <property type="entry name" value="INTERMEMBRANE PHOSPHOLIPID TRANSPORT SYSTEM BINDING PROTEIN MLAD-RELATED"/>
    <property type="match status" value="1"/>
</dbReference>
<comment type="caution">
    <text evidence="3">The sequence shown here is derived from an EMBL/GenBank/DDBJ whole genome shotgun (WGS) entry which is preliminary data.</text>
</comment>
<organism evidence="3 4">
    <name type="scientific">candidate division TA06 bacterium</name>
    <dbReference type="NCBI Taxonomy" id="2250710"/>
    <lineage>
        <taxon>Bacteria</taxon>
        <taxon>Bacteria division TA06</taxon>
    </lineage>
</organism>
<evidence type="ECO:0000313" key="4">
    <source>
        <dbReference type="Proteomes" id="UP000282321"/>
    </source>
</evidence>
<proteinExistence type="predicted"/>
<dbReference type="Pfam" id="PF02470">
    <property type="entry name" value="MlaD"/>
    <property type="match status" value="1"/>
</dbReference>
<keyword evidence="1" id="KW-0472">Membrane</keyword>
<dbReference type="Proteomes" id="UP000282321">
    <property type="component" value="Unassembled WGS sequence"/>
</dbReference>
<feature type="domain" description="Mce/MlaD" evidence="2">
    <location>
        <begin position="38"/>
        <end position="112"/>
    </location>
</feature>
<keyword evidence="1" id="KW-1133">Transmembrane helix</keyword>
<dbReference type="Gene3D" id="1.10.287.950">
    <property type="entry name" value="Methyl-accepting chemotaxis protein"/>
    <property type="match status" value="1"/>
</dbReference>
<dbReference type="PANTHER" id="PTHR33371:SF4">
    <property type="entry name" value="INTERMEMBRANE PHOSPHOLIPID TRANSPORT SYSTEM BINDING PROTEIN MLAD"/>
    <property type="match status" value="1"/>
</dbReference>
<name>A0A660SBR6_UNCT6</name>
<dbReference type="AlphaFoldDB" id="A0A660SBR6"/>
<sequence length="269" mass="29881">MYKNDYIKVGWFVAIALVVTAIGLLWMNDISFKRHYVKLDCYFNNVHGLKSGDPVFVRGVKMGEVGKVIFAGDSVLVEILLSSNVQLKKDVTVTLVNTTVIAENKYIDVFPGVSNDNYNIKNPIHGEYRGIDQIFTVFDQLKETIIGLKDISGNNTNMIGNLNSILSNTNSLIEEVSNDVKISSENIRNSSQTADSLMKNLLAISVQLNDVAQKLNTPGNNISRLSESDSLYAETMKTIQKLNALIVDIKENPSKYIKFNLIKVGNGKK</sequence>
<evidence type="ECO:0000256" key="1">
    <source>
        <dbReference type="SAM" id="Phobius"/>
    </source>
</evidence>
<dbReference type="EMBL" id="QNBC01000015">
    <property type="protein sequence ID" value="RKX67616.1"/>
    <property type="molecule type" value="Genomic_DNA"/>
</dbReference>
<keyword evidence="1" id="KW-0812">Transmembrane</keyword>
<evidence type="ECO:0000259" key="2">
    <source>
        <dbReference type="Pfam" id="PF02470"/>
    </source>
</evidence>
<dbReference type="InterPro" id="IPR052336">
    <property type="entry name" value="MlaD_Phospholipid_Transporter"/>
</dbReference>
<gene>
    <name evidence="3" type="ORF">DRP44_01945</name>
</gene>